<gene>
    <name evidence="1" type="ORF">S03H2_67374</name>
</gene>
<sequence>DNFAEVTLKSGLEFFEIDPNIYIVIKRHHLIFFATAPQKTNFDDLMADLRIIVAKFFSIYPIDIKEKWNGTLNYFSDFRDKIESKELV</sequence>
<dbReference type="EMBL" id="BARU01044098">
    <property type="protein sequence ID" value="GAH76384.1"/>
    <property type="molecule type" value="Genomic_DNA"/>
</dbReference>
<evidence type="ECO:0000313" key="1">
    <source>
        <dbReference type="EMBL" id="GAH76384.1"/>
    </source>
</evidence>
<accession>X1JDF1</accession>
<organism evidence="1">
    <name type="scientific">marine sediment metagenome</name>
    <dbReference type="NCBI Taxonomy" id="412755"/>
    <lineage>
        <taxon>unclassified sequences</taxon>
        <taxon>metagenomes</taxon>
        <taxon>ecological metagenomes</taxon>
    </lineage>
</organism>
<name>X1JDF1_9ZZZZ</name>
<dbReference type="AlphaFoldDB" id="X1JDF1"/>
<feature type="non-terminal residue" evidence="1">
    <location>
        <position position="1"/>
    </location>
</feature>
<protein>
    <recommendedName>
        <fullName evidence="2">FUZ/MON1/HPS1 first Longin domain-containing protein</fullName>
    </recommendedName>
</protein>
<proteinExistence type="predicted"/>
<evidence type="ECO:0008006" key="2">
    <source>
        <dbReference type="Google" id="ProtNLM"/>
    </source>
</evidence>
<comment type="caution">
    <text evidence="1">The sequence shown here is derived from an EMBL/GenBank/DDBJ whole genome shotgun (WGS) entry which is preliminary data.</text>
</comment>
<reference evidence="1" key="1">
    <citation type="journal article" date="2014" name="Front. Microbiol.">
        <title>High frequency of phylogenetically diverse reductive dehalogenase-homologous genes in deep subseafloor sedimentary metagenomes.</title>
        <authorList>
            <person name="Kawai M."/>
            <person name="Futagami T."/>
            <person name="Toyoda A."/>
            <person name="Takaki Y."/>
            <person name="Nishi S."/>
            <person name="Hori S."/>
            <person name="Arai W."/>
            <person name="Tsubouchi T."/>
            <person name="Morono Y."/>
            <person name="Uchiyama I."/>
            <person name="Ito T."/>
            <person name="Fujiyama A."/>
            <person name="Inagaki F."/>
            <person name="Takami H."/>
        </authorList>
    </citation>
    <scope>NUCLEOTIDE SEQUENCE</scope>
    <source>
        <strain evidence="1">Expedition CK06-06</strain>
    </source>
</reference>